<sequence>MLKKILTVHNICAKYRKRFFCHELVNLGILAHIDAGKTTISEDILYNANEIRVKGNINDQNTQLDFLKQERERGITIKTAYSCFKWNEVHVNLIDTPGHVDFSNETFLSLCVSDKCVIVVDAKEGLQIQTINIFRYIKENIPIYFFLNKMDIHEADIEYNCTSIKNNLSKKSLLITYPIYENKKLKYILDLPSMLLYSYPQVKYGQKIIFKKIPLGPVLKASKFENVHNHFDSIEFCNDNIIPSGEDEQTRNFKILNILNYNIVDYVVKKREEIVEVLCDLDPELEYKYLNNIKINYDNVKKSLIKCINMKHIFPIFSGSALNSCGVHLLLDYVTYTDASYNYPYNSTQRKGKEHDNMSLCAPKWSDKTGMCLLSNKERNIVGGINGSGSSSSGSSSSGSSISGRSEVKAGGSDQSRGTANTPNAISSRLIMSMKNSLLNKKYEPGHFFKTIIFIFKLVKEKNGYNTFCKVLKGKITKNSNLLNIRNNKNEIVKNIYKVKADRYVMTKELKTNDIGMIRGFQNILVCDIICETEEQKGDVQEKLCNKGLIDYVSQREENKRMIKDNKSRELIMDNEYDDGGKIKVPHDDVYSFNDIYKLMKGEIKNKELWYFLKSYKKRIRKNIVVCTCAIEPRDCRKEKELKKILNNICLEDNSIISYTDKNNKLIIGSIGILNIEVTLDKIRCDYNIDIRTEDVEIIQKEYIIGNYEDTIKKQMKVNSNFSSITIGLSIKEKEFVDISKYIQSILKYDSTYYSTSSKILKGEMEGETGGVEEDEADEVNDEEDVTFLKNEDISSSSLRRKSSTLHKYNFGAERKISNYFKGTINEMNHFKRKVQINSNCHTNEQMENLKKELTVGEIFHSSYAGDRTGKANSLKMDEYNHWCEKRAWEEEMERIKEPNEGGYDEVRCEKVEHDEVNDGNIDEYLQNLNYEDLFRSTVSVDKNVELYINELKEKKKKKKNFYNEILRNCIISLKNCLSNGYKTNGNIINTEIKITKLEIPEDCTIAVAKYACNDLYYKMIRKANVCIASPLSLLQIHTDESYVGIIVKDLIQYRNGSIIQIMENTEQQGFKIMKIIAIIPVKFTNNYASILRSISSGHANFFMTFCGYKKD</sequence>
<dbReference type="VEuPathDB" id="PlasmoDB:PmUG01_14069600"/>
<gene>
    <name evidence="6" type="primary">PmUG01_14069600</name>
    <name evidence="6" type="ORF">PMUG01_14069600</name>
</gene>
<reference evidence="6 7" key="1">
    <citation type="submission" date="2016-06" db="EMBL/GenBank/DDBJ databases">
        <authorList>
            <consortium name="Pathogen Informatics"/>
        </authorList>
    </citation>
    <scope>NUCLEOTIDE SEQUENCE [LARGE SCALE GENOMIC DNA]</scope>
</reference>
<keyword evidence="7" id="KW-1185">Reference proteome</keyword>
<evidence type="ECO:0000256" key="4">
    <source>
        <dbReference type="SAM" id="MobiDB-lite"/>
    </source>
</evidence>
<proteinExistence type="predicted"/>
<dbReference type="GO" id="GO:0032790">
    <property type="term" value="P:ribosome disassembly"/>
    <property type="evidence" value="ECO:0007669"/>
    <property type="project" value="TreeGrafter"/>
</dbReference>
<dbReference type="InterPro" id="IPR005225">
    <property type="entry name" value="Small_GTP-bd"/>
</dbReference>
<dbReference type="PANTHER" id="PTHR43261">
    <property type="entry name" value="TRANSLATION ELONGATION FACTOR G-RELATED"/>
    <property type="match status" value="1"/>
</dbReference>
<dbReference type="NCBIfam" id="TIGR00231">
    <property type="entry name" value="small_GTP"/>
    <property type="match status" value="1"/>
</dbReference>
<dbReference type="PROSITE" id="PS00301">
    <property type="entry name" value="G_TR_1"/>
    <property type="match status" value="1"/>
</dbReference>
<feature type="compositionally biased region" description="Polar residues" evidence="4">
    <location>
        <begin position="413"/>
        <end position="423"/>
    </location>
</feature>
<dbReference type="EMBL" id="LT594635">
    <property type="protein sequence ID" value="SCP03636.1"/>
    <property type="molecule type" value="Genomic_DNA"/>
</dbReference>
<dbReference type="GO" id="GO:0005739">
    <property type="term" value="C:mitochondrion"/>
    <property type="evidence" value="ECO:0007669"/>
    <property type="project" value="TreeGrafter"/>
</dbReference>
<dbReference type="RefSeq" id="XP_028864589.1">
    <property type="nucleotide sequence ID" value="XM_029008284.1"/>
</dbReference>
<dbReference type="Gene3D" id="2.40.30.10">
    <property type="entry name" value="Translation factors"/>
    <property type="match status" value="1"/>
</dbReference>
<keyword evidence="3" id="KW-0342">GTP-binding</keyword>
<evidence type="ECO:0000256" key="3">
    <source>
        <dbReference type="ARBA" id="ARBA00023134"/>
    </source>
</evidence>
<dbReference type="PROSITE" id="PS51722">
    <property type="entry name" value="G_TR_2"/>
    <property type="match status" value="1"/>
</dbReference>
<dbReference type="InterPro" id="IPR000640">
    <property type="entry name" value="EFG_V-like"/>
</dbReference>
<dbReference type="GO" id="GO:0003924">
    <property type="term" value="F:GTPase activity"/>
    <property type="evidence" value="ECO:0007669"/>
    <property type="project" value="InterPro"/>
</dbReference>
<dbReference type="AlphaFoldDB" id="A0A1D3TFA4"/>
<dbReference type="SUPFAM" id="SSF50447">
    <property type="entry name" value="Translation proteins"/>
    <property type="match status" value="1"/>
</dbReference>
<protein>
    <submittedName>
        <fullName evidence="6">TetQ family GTPase, putative</fullName>
    </submittedName>
</protein>
<dbReference type="OrthoDB" id="364892at2759"/>
<dbReference type="InterPro" id="IPR000795">
    <property type="entry name" value="T_Tr_GTP-bd_dom"/>
</dbReference>
<dbReference type="SUPFAM" id="SSF52540">
    <property type="entry name" value="P-loop containing nucleoside triphosphate hydrolases"/>
    <property type="match status" value="1"/>
</dbReference>
<dbReference type="PRINTS" id="PR00315">
    <property type="entry name" value="ELONGATNFCT"/>
</dbReference>
<dbReference type="Proteomes" id="UP000219813">
    <property type="component" value="Chromosome 14"/>
</dbReference>
<dbReference type="Pfam" id="PF00679">
    <property type="entry name" value="EFG_C"/>
    <property type="match status" value="1"/>
</dbReference>
<evidence type="ECO:0000256" key="1">
    <source>
        <dbReference type="ARBA" id="ARBA00022741"/>
    </source>
</evidence>
<evidence type="ECO:0000259" key="5">
    <source>
        <dbReference type="PROSITE" id="PS51722"/>
    </source>
</evidence>
<accession>A0A1D3TFA4</accession>
<dbReference type="Gene3D" id="3.30.70.240">
    <property type="match status" value="1"/>
</dbReference>
<dbReference type="InterPro" id="IPR027417">
    <property type="entry name" value="P-loop_NTPase"/>
</dbReference>
<dbReference type="GO" id="GO:0005525">
    <property type="term" value="F:GTP binding"/>
    <property type="evidence" value="ECO:0007669"/>
    <property type="project" value="UniProtKB-KW"/>
</dbReference>
<feature type="region of interest" description="Disordered" evidence="4">
    <location>
        <begin position="385"/>
        <end position="423"/>
    </location>
</feature>
<dbReference type="Pfam" id="PF14492">
    <property type="entry name" value="EFG_III"/>
    <property type="match status" value="1"/>
</dbReference>
<dbReference type="GO" id="GO:0032543">
    <property type="term" value="P:mitochondrial translation"/>
    <property type="evidence" value="ECO:0007669"/>
    <property type="project" value="TreeGrafter"/>
</dbReference>
<dbReference type="InterPro" id="IPR031157">
    <property type="entry name" value="G_TR_CS"/>
</dbReference>
<dbReference type="InterPro" id="IPR041095">
    <property type="entry name" value="EFG_II"/>
</dbReference>
<organism evidence="6 7">
    <name type="scientific">Plasmodium malariae</name>
    <dbReference type="NCBI Taxonomy" id="5858"/>
    <lineage>
        <taxon>Eukaryota</taxon>
        <taxon>Sar</taxon>
        <taxon>Alveolata</taxon>
        <taxon>Apicomplexa</taxon>
        <taxon>Aconoidasida</taxon>
        <taxon>Haemosporida</taxon>
        <taxon>Plasmodiidae</taxon>
        <taxon>Plasmodium</taxon>
        <taxon>Plasmodium (Plasmodium)</taxon>
    </lineage>
</organism>
<evidence type="ECO:0000313" key="7">
    <source>
        <dbReference type="Proteomes" id="UP000219813"/>
    </source>
</evidence>
<dbReference type="Pfam" id="PF00009">
    <property type="entry name" value="GTP_EFTU"/>
    <property type="match status" value="1"/>
</dbReference>
<dbReference type="CDD" id="cd01514">
    <property type="entry name" value="Elongation_Factor_C"/>
    <property type="match status" value="1"/>
</dbReference>
<keyword evidence="1" id="KW-0547">Nucleotide-binding</keyword>
<dbReference type="SUPFAM" id="SSF54980">
    <property type="entry name" value="EF-G C-terminal domain-like"/>
    <property type="match status" value="2"/>
</dbReference>
<dbReference type="InterPro" id="IPR009000">
    <property type="entry name" value="Transl_B-barrel_sf"/>
</dbReference>
<keyword evidence="2" id="KW-0648">Protein biosynthesis</keyword>
<dbReference type="PANTHER" id="PTHR43261:SF1">
    <property type="entry name" value="RIBOSOME-RELEASING FACTOR 2, MITOCHONDRIAL"/>
    <property type="match status" value="1"/>
</dbReference>
<dbReference type="KEGG" id="pmal:PMUG01_14069600"/>
<dbReference type="InterPro" id="IPR035647">
    <property type="entry name" value="EFG_III/V"/>
</dbReference>
<dbReference type="Gene3D" id="3.40.50.300">
    <property type="entry name" value="P-loop containing nucleotide triphosphate hydrolases"/>
    <property type="match status" value="1"/>
</dbReference>
<dbReference type="Gene3D" id="3.30.70.870">
    <property type="entry name" value="Elongation Factor G (Translational Gtpase), domain 3"/>
    <property type="match status" value="1"/>
</dbReference>
<evidence type="ECO:0000256" key="2">
    <source>
        <dbReference type="ARBA" id="ARBA00022917"/>
    </source>
</evidence>
<feature type="compositionally biased region" description="Low complexity" evidence="4">
    <location>
        <begin position="388"/>
        <end position="405"/>
    </location>
</feature>
<dbReference type="OMA" id="TCAIEPK"/>
<dbReference type="GeneID" id="39872007"/>
<name>A0A1D3TFA4_PLAMA</name>
<evidence type="ECO:0000313" key="6">
    <source>
        <dbReference type="EMBL" id="SCP03636.1"/>
    </source>
</evidence>
<feature type="domain" description="Tr-type G" evidence="5">
    <location>
        <begin position="22"/>
        <end position="286"/>
    </location>
</feature>